<dbReference type="InterPro" id="IPR028357">
    <property type="entry name" value="UDPglc_DH_bac"/>
</dbReference>
<dbReference type="RefSeq" id="WP_005674409.1">
    <property type="nucleotide sequence ID" value="NZ_CP146288.1"/>
</dbReference>
<feature type="binding site" evidence="10">
    <location>
        <position position="351"/>
    </location>
    <ligand>
        <name>substrate</name>
    </ligand>
</feature>
<comment type="caution">
    <text evidence="13">The sequence shown here is derived from an EMBL/GenBank/DDBJ whole genome shotgun (WGS) entry which is preliminary data.</text>
</comment>
<dbReference type="EC" id="1.1.1.22" evidence="3 8"/>
<evidence type="ECO:0000256" key="9">
    <source>
        <dbReference type="PIRSR" id="PIRSR500134-1"/>
    </source>
</evidence>
<dbReference type="InterPro" id="IPR036220">
    <property type="entry name" value="UDP-Glc/GDP-Man_DH_C_sf"/>
</dbReference>
<feature type="binding site" evidence="11">
    <location>
        <position position="31"/>
    </location>
    <ligand>
        <name>NAD(+)</name>
        <dbReference type="ChEBI" id="CHEBI:57540"/>
    </ligand>
</feature>
<proteinExistence type="inferred from homology"/>
<sequence>MMKLCVVGTGYVGLVSGTCLASVGHEVACVDVDAAKVERINRGEPPIHEDGLEALLKANVGTRLRATTSLADAMDGADVALICVGTPFDGKTIDLSYVLQVSREIGKVLKDQAAAAKAAGKQPHYCVVTVKSTVVPGTTDTVVRKAIEEASGLVAGKDFGLGMNPEFLAEGVAVKDFQEPDRIVVGGIDARSTAQLAEMYAMFRNTPIIQTTPRTAEMIKYTSNAFMATMISFSNEIARICDGIGELDAAEVFKGLHLMKHLIYRDGEGKLKTAGATSFLWAGCGFGGSCFPKDVKAITAHAQHRGVDTPMLDAVLSTNKTQPEQMLRLLKEQVGNDLKGKRVTVLGVAFKPGTDDVRESPALPIIAALVKEGAKVTAHDPIAVQTGKKALADFGVPESAYQFQPKLDDALAQAEAVLLVTSWPDYKAVPELQQKAGRTAVPLIDGRRYIARDALPAYSGIGLSVSTH</sequence>
<comment type="catalytic activity">
    <reaction evidence="7 8">
        <text>UDP-alpha-D-glucose + 2 NAD(+) + H2O = UDP-alpha-D-glucuronate + 2 NADH + 3 H(+)</text>
        <dbReference type="Rhea" id="RHEA:23596"/>
        <dbReference type="ChEBI" id="CHEBI:15377"/>
        <dbReference type="ChEBI" id="CHEBI:15378"/>
        <dbReference type="ChEBI" id="CHEBI:57540"/>
        <dbReference type="ChEBI" id="CHEBI:57945"/>
        <dbReference type="ChEBI" id="CHEBI:58052"/>
        <dbReference type="ChEBI" id="CHEBI:58885"/>
        <dbReference type="EC" id="1.1.1.22"/>
    </reaction>
</comment>
<protein>
    <recommendedName>
        <fullName evidence="4 8">UDP-glucose 6-dehydrogenase</fullName>
        <ecNumber evidence="3 8">1.1.1.22</ecNumber>
    </recommendedName>
</protein>
<dbReference type="STRING" id="887898.HMPREF0551_2034"/>
<dbReference type="SMART" id="SM00984">
    <property type="entry name" value="UDPG_MGDP_dh_C"/>
    <property type="match status" value="1"/>
</dbReference>
<dbReference type="eggNOG" id="COG1004">
    <property type="taxonomic scope" value="Bacteria"/>
</dbReference>
<evidence type="ECO:0000256" key="2">
    <source>
        <dbReference type="ARBA" id="ARBA00006601"/>
    </source>
</evidence>
<dbReference type="PIRSF" id="PIRSF500134">
    <property type="entry name" value="UDPglc_DH_bac"/>
    <property type="match status" value="1"/>
</dbReference>
<keyword evidence="5 8" id="KW-0560">Oxidoreductase</keyword>
<dbReference type="InterPro" id="IPR008927">
    <property type="entry name" value="6-PGluconate_DH-like_C_sf"/>
</dbReference>
<comment type="similarity">
    <text evidence="2 8">Belongs to the UDP-glucose/GDP-mannose dehydrogenase family.</text>
</comment>
<feature type="binding site" evidence="11">
    <location>
        <position position="170"/>
    </location>
    <ligand>
        <name>NAD(+)</name>
        <dbReference type="ChEBI" id="CHEBI:57540"/>
    </ligand>
</feature>
<dbReference type="GO" id="GO:0000271">
    <property type="term" value="P:polysaccharide biosynthetic process"/>
    <property type="evidence" value="ECO:0007669"/>
    <property type="project" value="InterPro"/>
</dbReference>
<dbReference type="InterPro" id="IPR036291">
    <property type="entry name" value="NAD(P)-bd_dom_sf"/>
</dbReference>
<dbReference type="Gene3D" id="1.20.5.100">
    <property type="entry name" value="Cytochrome c1, transmembrane anchor, C-terminal"/>
    <property type="match status" value="1"/>
</dbReference>
<dbReference type="EMBL" id="AEQP01000022">
    <property type="protein sequence ID" value="EFV93919.1"/>
    <property type="molecule type" value="Genomic_DNA"/>
</dbReference>
<dbReference type="SUPFAM" id="SSF51735">
    <property type="entry name" value="NAD(P)-binding Rossmann-fold domains"/>
    <property type="match status" value="1"/>
</dbReference>
<comment type="pathway">
    <text evidence="1">Nucleotide-sugar biosynthesis; UDP-alpha-D-glucuronate biosynthesis; UDP-alpha-D-glucuronate from UDP-alpha-D-glucose: step 1/1.</text>
</comment>
<dbReference type="InterPro" id="IPR017476">
    <property type="entry name" value="UDP-Glc/GDP-Man"/>
</dbReference>
<dbReference type="InterPro" id="IPR001732">
    <property type="entry name" value="UDP-Glc/GDP-Man_DH_N"/>
</dbReference>
<feature type="binding site" evidence="10">
    <location>
        <begin position="167"/>
        <end position="170"/>
    </location>
    <ligand>
        <name>substrate</name>
    </ligand>
</feature>
<name>E7RZC0_9BURK</name>
<dbReference type="NCBIfam" id="TIGR03026">
    <property type="entry name" value="NDP-sugDHase"/>
    <property type="match status" value="1"/>
</dbReference>
<feature type="domain" description="UDP-glucose/GDP-mannose dehydrogenase C-terminal" evidence="12">
    <location>
        <begin position="344"/>
        <end position="452"/>
    </location>
</feature>
<dbReference type="Pfam" id="PF00984">
    <property type="entry name" value="UDPG_MGDP_dh"/>
    <property type="match status" value="1"/>
</dbReference>
<keyword evidence="6 8" id="KW-0520">NAD</keyword>
<dbReference type="UniPathway" id="UPA00038">
    <property type="reaction ID" value="UER00491"/>
</dbReference>
<feature type="binding site" evidence="10">
    <location>
        <position position="287"/>
    </location>
    <ligand>
        <name>substrate</name>
    </ligand>
</feature>
<dbReference type="AlphaFoldDB" id="E7RZC0"/>
<evidence type="ECO:0000259" key="12">
    <source>
        <dbReference type="SMART" id="SM00984"/>
    </source>
</evidence>
<dbReference type="Pfam" id="PF03721">
    <property type="entry name" value="UDPG_MGDP_dh_N"/>
    <property type="match status" value="1"/>
</dbReference>
<dbReference type="Gene3D" id="3.40.50.720">
    <property type="entry name" value="NAD(P)-binding Rossmann-like Domain"/>
    <property type="match status" value="2"/>
</dbReference>
<evidence type="ECO:0000256" key="7">
    <source>
        <dbReference type="ARBA" id="ARBA00047473"/>
    </source>
</evidence>
<evidence type="ECO:0000256" key="4">
    <source>
        <dbReference type="ARBA" id="ARBA00015132"/>
    </source>
</evidence>
<evidence type="ECO:0000313" key="13">
    <source>
        <dbReference type="EMBL" id="EFV93919.1"/>
    </source>
</evidence>
<evidence type="ECO:0000256" key="11">
    <source>
        <dbReference type="PIRSR" id="PIRSR500134-3"/>
    </source>
</evidence>
<feature type="binding site" evidence="11">
    <location>
        <position position="36"/>
    </location>
    <ligand>
        <name>NAD(+)</name>
        <dbReference type="ChEBI" id="CHEBI:57540"/>
    </ligand>
</feature>
<dbReference type="InterPro" id="IPR014026">
    <property type="entry name" value="UDP-Glc/GDP-Man_DH_dimer"/>
</dbReference>
<feature type="binding site" evidence="10">
    <location>
        <position position="220"/>
    </location>
    <ligand>
        <name>substrate</name>
    </ligand>
</feature>
<evidence type="ECO:0000256" key="5">
    <source>
        <dbReference type="ARBA" id="ARBA00023002"/>
    </source>
</evidence>
<dbReference type="GO" id="GO:0006065">
    <property type="term" value="P:UDP-glucuronate biosynthetic process"/>
    <property type="evidence" value="ECO:0007669"/>
    <property type="project" value="UniProtKB-UniPathway"/>
</dbReference>
<dbReference type="HOGENOM" id="CLU_023810_1_1_4"/>
<gene>
    <name evidence="13" type="ORF">HMPREF0551_2034</name>
</gene>
<feature type="binding site" evidence="11">
    <location>
        <position position="133"/>
    </location>
    <ligand>
        <name>NAD(+)</name>
        <dbReference type="ChEBI" id="CHEBI:57540"/>
    </ligand>
</feature>
<evidence type="ECO:0000256" key="10">
    <source>
        <dbReference type="PIRSR" id="PIRSR500134-2"/>
    </source>
</evidence>
<dbReference type="PANTHER" id="PTHR43750:SF3">
    <property type="entry name" value="UDP-GLUCOSE 6-DEHYDROGENASE TUAD"/>
    <property type="match status" value="1"/>
</dbReference>
<evidence type="ECO:0000256" key="1">
    <source>
        <dbReference type="ARBA" id="ARBA00004701"/>
    </source>
</evidence>
<dbReference type="GO" id="GO:0051287">
    <property type="term" value="F:NAD binding"/>
    <property type="evidence" value="ECO:0007669"/>
    <property type="project" value="InterPro"/>
</dbReference>
<evidence type="ECO:0000256" key="6">
    <source>
        <dbReference type="ARBA" id="ARBA00023027"/>
    </source>
</evidence>
<dbReference type="SUPFAM" id="SSF48179">
    <property type="entry name" value="6-phosphogluconate dehydrogenase C-terminal domain-like"/>
    <property type="match status" value="1"/>
</dbReference>
<accession>E7RZC0</accession>
<dbReference type="InterPro" id="IPR014027">
    <property type="entry name" value="UDP-Glc/GDP-Man_DH_C"/>
</dbReference>
<feature type="active site" description="Nucleophile" evidence="9">
    <location>
        <position position="290"/>
    </location>
</feature>
<dbReference type="SUPFAM" id="SSF52413">
    <property type="entry name" value="UDP-glucose/GDP-mannose dehydrogenase C-terminal domain"/>
    <property type="match status" value="1"/>
</dbReference>
<dbReference type="PANTHER" id="PTHR43750">
    <property type="entry name" value="UDP-GLUCOSE 6-DEHYDROGENASE TUAD"/>
    <property type="match status" value="1"/>
</dbReference>
<feature type="binding site" evidence="11">
    <location>
        <position position="358"/>
    </location>
    <ligand>
        <name>NAD(+)</name>
        <dbReference type="ChEBI" id="CHEBI:57540"/>
    </ligand>
</feature>
<evidence type="ECO:0000256" key="8">
    <source>
        <dbReference type="PIRNR" id="PIRNR000124"/>
    </source>
</evidence>
<dbReference type="PIRSF" id="PIRSF000124">
    <property type="entry name" value="UDPglc_GDPman_dh"/>
    <property type="match status" value="1"/>
</dbReference>
<organism evidence="13 14">
    <name type="scientific">Lautropia mirabilis ATCC 51599</name>
    <dbReference type="NCBI Taxonomy" id="887898"/>
    <lineage>
        <taxon>Bacteria</taxon>
        <taxon>Pseudomonadati</taxon>
        <taxon>Pseudomonadota</taxon>
        <taxon>Betaproteobacteria</taxon>
        <taxon>Burkholderiales</taxon>
        <taxon>Burkholderiaceae</taxon>
        <taxon>Lautropia</taxon>
    </lineage>
</organism>
<keyword evidence="14" id="KW-1185">Reference proteome</keyword>
<feature type="binding site" evidence="11">
    <location>
        <position position="293"/>
    </location>
    <ligand>
        <name>NAD(+)</name>
        <dbReference type="ChEBI" id="CHEBI:57540"/>
    </ligand>
</feature>
<dbReference type="Pfam" id="PF03720">
    <property type="entry name" value="UDPG_MGDP_dh_C"/>
    <property type="match status" value="1"/>
</dbReference>
<dbReference type="GO" id="GO:0003979">
    <property type="term" value="F:UDP-glucose 6-dehydrogenase activity"/>
    <property type="evidence" value="ECO:0007669"/>
    <property type="project" value="UniProtKB-EC"/>
</dbReference>
<evidence type="ECO:0000313" key="14">
    <source>
        <dbReference type="Proteomes" id="UP000011021"/>
    </source>
</evidence>
<dbReference type="Proteomes" id="UP000011021">
    <property type="component" value="Unassembled WGS sequence"/>
</dbReference>
<reference evidence="13 14" key="1">
    <citation type="submission" date="2010-12" db="EMBL/GenBank/DDBJ databases">
        <authorList>
            <person name="Muzny D."/>
            <person name="Qin X."/>
            <person name="Deng J."/>
            <person name="Jiang H."/>
            <person name="Liu Y."/>
            <person name="Qu J."/>
            <person name="Song X.-Z."/>
            <person name="Zhang L."/>
            <person name="Thornton R."/>
            <person name="Coyle M."/>
            <person name="Francisco L."/>
            <person name="Jackson L."/>
            <person name="Javaid M."/>
            <person name="Korchina V."/>
            <person name="Kovar C."/>
            <person name="Mata R."/>
            <person name="Mathew T."/>
            <person name="Ngo R."/>
            <person name="Nguyen L."/>
            <person name="Nguyen N."/>
            <person name="Okwuonu G."/>
            <person name="Ongeri F."/>
            <person name="Pham C."/>
            <person name="Simmons D."/>
            <person name="Wilczek-Boney K."/>
            <person name="Hale W."/>
            <person name="Jakkamsetti A."/>
            <person name="Pham P."/>
            <person name="Ruth R."/>
            <person name="San Lucas F."/>
            <person name="Warren J."/>
            <person name="Zhang J."/>
            <person name="Zhao Z."/>
            <person name="Zhou C."/>
            <person name="Zhu D."/>
            <person name="Lee S."/>
            <person name="Bess C."/>
            <person name="Blankenburg K."/>
            <person name="Forbes L."/>
            <person name="Fu Q."/>
            <person name="Gubbala S."/>
            <person name="Hirani K."/>
            <person name="Jayaseelan J.C."/>
            <person name="Lara F."/>
            <person name="Munidasa M."/>
            <person name="Palculict T."/>
            <person name="Patil S."/>
            <person name="Pu L.-L."/>
            <person name="Saada N."/>
            <person name="Tang L."/>
            <person name="Weissenberger G."/>
            <person name="Zhu Y."/>
            <person name="Hemphill L."/>
            <person name="Shang Y."/>
            <person name="Youmans B."/>
            <person name="Ayvaz T."/>
            <person name="Ross M."/>
            <person name="Santibanez J."/>
            <person name="Aqrawi P."/>
            <person name="Gross S."/>
            <person name="Joshi V."/>
            <person name="Fowler G."/>
            <person name="Nazareth L."/>
            <person name="Reid J."/>
            <person name="Worley K."/>
            <person name="Petrosino J."/>
            <person name="Highlander S."/>
            <person name="Gibbs R."/>
        </authorList>
    </citation>
    <scope>NUCLEOTIDE SEQUENCE [LARGE SCALE GENOMIC DNA]</scope>
    <source>
        <strain evidence="13 14">ATCC 51599</strain>
    </source>
</reference>
<evidence type="ECO:0000256" key="3">
    <source>
        <dbReference type="ARBA" id="ARBA00012954"/>
    </source>
</evidence>
<feature type="binding site" evidence="10">
    <location>
        <begin position="279"/>
        <end position="283"/>
    </location>
    <ligand>
        <name>substrate</name>
    </ligand>
</feature>
<feature type="binding site" evidence="11">
    <location>
        <position position="86"/>
    </location>
    <ligand>
        <name>NAD(+)</name>
        <dbReference type="ChEBI" id="CHEBI:57540"/>
    </ligand>
</feature>